<accession>A0ACA9P034</accession>
<name>A0ACA9P034_9GLOM</name>
<dbReference type="EMBL" id="CAJVPU010022310">
    <property type="protein sequence ID" value="CAG8685106.1"/>
    <property type="molecule type" value="Genomic_DNA"/>
</dbReference>
<reference evidence="1" key="1">
    <citation type="submission" date="2021-06" db="EMBL/GenBank/DDBJ databases">
        <authorList>
            <person name="Kallberg Y."/>
            <person name="Tangrot J."/>
            <person name="Rosling A."/>
        </authorList>
    </citation>
    <scope>NUCLEOTIDE SEQUENCE</scope>
    <source>
        <strain evidence="1">IL203A</strain>
    </source>
</reference>
<evidence type="ECO:0000313" key="2">
    <source>
        <dbReference type="Proteomes" id="UP000789702"/>
    </source>
</evidence>
<evidence type="ECO:0000313" key="1">
    <source>
        <dbReference type="EMBL" id="CAG8685106.1"/>
    </source>
</evidence>
<organism evidence="1 2">
    <name type="scientific">Dentiscutata heterogama</name>
    <dbReference type="NCBI Taxonomy" id="1316150"/>
    <lineage>
        <taxon>Eukaryota</taxon>
        <taxon>Fungi</taxon>
        <taxon>Fungi incertae sedis</taxon>
        <taxon>Mucoromycota</taxon>
        <taxon>Glomeromycotina</taxon>
        <taxon>Glomeromycetes</taxon>
        <taxon>Diversisporales</taxon>
        <taxon>Gigasporaceae</taxon>
        <taxon>Dentiscutata</taxon>
    </lineage>
</organism>
<feature type="non-terminal residue" evidence="1">
    <location>
        <position position="1"/>
    </location>
</feature>
<proteinExistence type="predicted"/>
<gene>
    <name evidence="1" type="ORF">DHETER_LOCUS10867</name>
</gene>
<sequence>IKEFHVRYVKDSVFTLAVQDVNGWTVNTSANMFVVSLFWFNIHQMRRFLHRKNVAS</sequence>
<protein>
    <submittedName>
        <fullName evidence="1">4160_t:CDS:1</fullName>
    </submittedName>
</protein>
<comment type="caution">
    <text evidence="1">The sequence shown here is derived from an EMBL/GenBank/DDBJ whole genome shotgun (WGS) entry which is preliminary data.</text>
</comment>
<dbReference type="Proteomes" id="UP000789702">
    <property type="component" value="Unassembled WGS sequence"/>
</dbReference>
<keyword evidence="2" id="KW-1185">Reference proteome</keyword>